<dbReference type="OrthoDB" id="294730at2759"/>
<protein>
    <submittedName>
        <fullName evidence="8">N amino acid transport system protein</fullName>
    </submittedName>
</protein>
<feature type="transmembrane region" description="Helical" evidence="6">
    <location>
        <begin position="389"/>
        <end position="408"/>
    </location>
</feature>
<accession>J5QJX8</accession>
<feature type="transmembrane region" description="Helical" evidence="6">
    <location>
        <begin position="414"/>
        <end position="442"/>
    </location>
</feature>
<evidence type="ECO:0000259" key="7">
    <source>
        <dbReference type="Pfam" id="PF01490"/>
    </source>
</evidence>
<evidence type="ECO:0000313" key="9">
    <source>
        <dbReference type="Proteomes" id="UP000002748"/>
    </source>
</evidence>
<feature type="transmembrane region" description="Helical" evidence="6">
    <location>
        <begin position="198"/>
        <end position="217"/>
    </location>
</feature>
<feature type="transmembrane region" description="Helical" evidence="6">
    <location>
        <begin position="306"/>
        <end position="327"/>
    </location>
</feature>
<organism evidence="8 9">
    <name type="scientific">Trichosporon asahii var. asahii (strain ATCC 90039 / CBS 2479 / JCM 2466 / KCTC 7840 / NBRC 103889/ NCYC 2677 / UAMH 7654)</name>
    <name type="common">Yeast</name>
    <dbReference type="NCBI Taxonomy" id="1186058"/>
    <lineage>
        <taxon>Eukaryota</taxon>
        <taxon>Fungi</taxon>
        <taxon>Dikarya</taxon>
        <taxon>Basidiomycota</taxon>
        <taxon>Agaricomycotina</taxon>
        <taxon>Tremellomycetes</taxon>
        <taxon>Trichosporonales</taxon>
        <taxon>Trichosporonaceae</taxon>
        <taxon>Trichosporon</taxon>
    </lineage>
</organism>
<feature type="domain" description="Amino acid transporter transmembrane" evidence="7">
    <location>
        <begin position="81"/>
        <end position="479"/>
    </location>
</feature>
<dbReference type="GO" id="GO:0015179">
    <property type="term" value="F:L-amino acid transmembrane transporter activity"/>
    <property type="evidence" value="ECO:0007669"/>
    <property type="project" value="TreeGrafter"/>
</dbReference>
<dbReference type="Proteomes" id="UP000002748">
    <property type="component" value="Unassembled WGS sequence"/>
</dbReference>
<dbReference type="AlphaFoldDB" id="J5QJX8"/>
<feature type="transmembrane region" description="Helical" evidence="6">
    <location>
        <begin position="229"/>
        <end position="250"/>
    </location>
</feature>
<evidence type="ECO:0000256" key="4">
    <source>
        <dbReference type="ARBA" id="ARBA00022989"/>
    </source>
</evidence>
<sequence>MDRKDYYTSKGDVVDVDEKDSIPYEPERQPTHMTKDETIAKVLEVHEGGNYHHHKLGHHDRDVDRVRNIVDLIEDGERKYHKLSWWRLYIVMLVSAVALGTLSMPSVFATLGIIGGTITSVSMGCLSVYTSYVVGQVKIRYPQVHHWSDVGRVLIPGKGGVFLSRFMACAYVFFVCLAIGSHYLTGKAAFRTIVDDQAICGVVWSVVTLVVMFVFSLPPSFNEISWLGYVDFASIMSAVFCTLISTGISAHKKDWNTGWKATALPGTTFERGLVSASNAIFAYAFNVGQFSFMEEMANIEDYPKSIYALGITMICIHTSVGALGYVFVGPGIKSPALLSAGHTMARIAFGLALPVIFISGAVLCVMNGRFIMDKMYPNSVVRYVNTARGWAIWIAIIAALSLFSWLVSEVIPGFNALLGLVGALFNTATTVYGPSVMWFVLVRKGPCFGTRRNTILTLVNGFIIAIGLFVLVAGTYASIKDIVDYYNQVDVGKPFSCKA</sequence>
<proteinExistence type="inferred from homology"/>
<keyword evidence="3 6" id="KW-0812">Transmembrane</keyword>
<dbReference type="InterPro" id="IPR013057">
    <property type="entry name" value="AA_transpt_TM"/>
</dbReference>
<feature type="transmembrane region" description="Helical" evidence="6">
    <location>
        <begin position="454"/>
        <end position="479"/>
    </location>
</feature>
<dbReference type="EMBL" id="ALBS01000230">
    <property type="protein sequence ID" value="EJT47738.1"/>
    <property type="molecule type" value="Genomic_DNA"/>
</dbReference>
<dbReference type="HOGENOM" id="CLU_027816_4_0_1"/>
<keyword evidence="5 6" id="KW-0472">Membrane</keyword>
<dbReference type="PANTHER" id="PTHR22950">
    <property type="entry name" value="AMINO ACID TRANSPORTER"/>
    <property type="match status" value="1"/>
</dbReference>
<feature type="transmembrane region" description="Helical" evidence="6">
    <location>
        <begin position="347"/>
        <end position="368"/>
    </location>
</feature>
<dbReference type="RefSeq" id="XP_014178676.1">
    <property type="nucleotide sequence ID" value="XM_014323201.1"/>
</dbReference>
<keyword evidence="4 6" id="KW-1133">Transmembrane helix</keyword>
<evidence type="ECO:0000256" key="5">
    <source>
        <dbReference type="ARBA" id="ARBA00023136"/>
    </source>
</evidence>
<reference evidence="8 9" key="1">
    <citation type="journal article" date="2012" name="Eukaryot. Cell">
        <title>Draft genome sequence of CBS 2479, the standard type strain of Trichosporon asahii.</title>
        <authorList>
            <person name="Yang R.Y."/>
            <person name="Li H.T."/>
            <person name="Zhu H."/>
            <person name="Zhou G.P."/>
            <person name="Wang M."/>
            <person name="Wang L."/>
        </authorList>
    </citation>
    <scope>NUCLEOTIDE SEQUENCE [LARGE SCALE GENOMIC DNA]</scope>
    <source>
        <strain evidence="9">ATCC 90039 / CBS 2479 / JCM 2466 / KCTC 7840 / NCYC 2677 / UAMH 7654</strain>
    </source>
</reference>
<evidence type="ECO:0000256" key="2">
    <source>
        <dbReference type="ARBA" id="ARBA00008066"/>
    </source>
</evidence>
<evidence type="ECO:0000313" key="8">
    <source>
        <dbReference type="EMBL" id="EJT47738.1"/>
    </source>
</evidence>
<gene>
    <name evidence="8" type="ORF">A1Q1_03403</name>
</gene>
<evidence type="ECO:0000256" key="6">
    <source>
        <dbReference type="SAM" id="Phobius"/>
    </source>
</evidence>
<comment type="similarity">
    <text evidence="2">Belongs to the amino acid/polyamine transporter 2 family.</text>
</comment>
<feature type="transmembrane region" description="Helical" evidence="6">
    <location>
        <begin position="162"/>
        <end position="186"/>
    </location>
</feature>
<dbReference type="KEGG" id="tasa:A1Q1_03403"/>
<dbReference type="GO" id="GO:0016020">
    <property type="term" value="C:membrane"/>
    <property type="evidence" value="ECO:0007669"/>
    <property type="project" value="UniProtKB-SubCell"/>
</dbReference>
<comment type="subcellular location">
    <subcellularLocation>
        <location evidence="1">Membrane</location>
        <topology evidence="1">Multi-pass membrane protein</topology>
    </subcellularLocation>
</comment>
<name>J5QJX8_TRIAS</name>
<feature type="transmembrane region" description="Helical" evidence="6">
    <location>
        <begin position="88"/>
        <end position="114"/>
    </location>
</feature>
<evidence type="ECO:0000256" key="3">
    <source>
        <dbReference type="ARBA" id="ARBA00022692"/>
    </source>
</evidence>
<comment type="caution">
    <text evidence="8">The sequence shown here is derived from an EMBL/GenBank/DDBJ whole genome shotgun (WGS) entry which is preliminary data.</text>
</comment>
<dbReference type="Pfam" id="PF01490">
    <property type="entry name" value="Aa_trans"/>
    <property type="match status" value="1"/>
</dbReference>
<dbReference type="PANTHER" id="PTHR22950:SF479">
    <property type="entry name" value="AMINO ACID TRANSPORTER (EUROFUNG)-RELATED"/>
    <property type="match status" value="1"/>
</dbReference>
<evidence type="ECO:0000256" key="1">
    <source>
        <dbReference type="ARBA" id="ARBA00004141"/>
    </source>
</evidence>
<dbReference type="GeneID" id="25986916"/>
<dbReference type="VEuPathDB" id="FungiDB:A1Q1_03403"/>